<dbReference type="GO" id="GO:0005737">
    <property type="term" value="C:cytoplasm"/>
    <property type="evidence" value="ECO:0007669"/>
    <property type="project" value="TreeGrafter"/>
</dbReference>
<dbReference type="InterPro" id="IPR028103">
    <property type="entry name" value="Spatacsin"/>
</dbReference>
<protein>
    <recommendedName>
        <fullName evidence="2">Spatacsin C-terminal domain-containing protein</fullName>
    </recommendedName>
</protein>
<dbReference type="GO" id="GO:0007409">
    <property type="term" value="P:axonogenesis"/>
    <property type="evidence" value="ECO:0007669"/>
    <property type="project" value="TreeGrafter"/>
</dbReference>
<dbReference type="Pfam" id="PF14649">
    <property type="entry name" value="Spatacsin_C"/>
    <property type="match status" value="1"/>
</dbReference>
<evidence type="ECO:0000313" key="3">
    <source>
        <dbReference type="EMBL" id="KAL0279135.1"/>
    </source>
</evidence>
<dbReference type="GO" id="GO:0030424">
    <property type="term" value="C:axon"/>
    <property type="evidence" value="ECO:0007669"/>
    <property type="project" value="TreeGrafter"/>
</dbReference>
<dbReference type="GO" id="GO:0007268">
    <property type="term" value="P:chemical synaptic transmission"/>
    <property type="evidence" value="ECO:0007669"/>
    <property type="project" value="TreeGrafter"/>
</dbReference>
<name>A0AAW2IAE8_9NEOP</name>
<dbReference type="InterPro" id="IPR028107">
    <property type="entry name" value="Spatacsin_C_dom"/>
</dbReference>
<dbReference type="GO" id="GO:0030425">
    <property type="term" value="C:dendrite"/>
    <property type="evidence" value="ECO:0007669"/>
    <property type="project" value="TreeGrafter"/>
</dbReference>
<dbReference type="GO" id="GO:0008088">
    <property type="term" value="P:axo-dendritic transport"/>
    <property type="evidence" value="ECO:0007669"/>
    <property type="project" value="TreeGrafter"/>
</dbReference>
<dbReference type="GO" id="GO:0048489">
    <property type="term" value="P:synaptic vesicle transport"/>
    <property type="evidence" value="ECO:0007669"/>
    <property type="project" value="TreeGrafter"/>
</dbReference>
<sequence>MYPKYLAKNHDWFFFILCLDIFKYPYEQAIELIEDIESKILKSHLIRALTRTTLKLSTTSPSKSPPKILLEPESSAKEDSQAVNVKDGKDIFQSFVSNIYTEVLNTIQTFTDKNIILPWSCEQDPDTDVLLTLLKCENEPDTSKSLLISSIELQSPVLAVLATCFQSENVFPNLIAWLVSSIPTSMTRSKRREEGQQLVERMYGPKEIEFLLIQFFSTGYFQTFHRGINLFMVENPLTLFINSVHQAFVVLDFDASLEIMKDFVMEMNHYRVKESPLLSKSSILNIVGQLIEKILTRPDILNSIKRHFLRILAESDLKGVDPSFPNYMLWYQIGEILEASEVNLDFIQLYDITVVSEELEDYLNNLVENHQFTQALEICSLLSMNRDKLVIAMWTHQLEVSIKSDCDLRTLWKNSSAAFKDENVNPNMAASFYYEMASRFQSVDATSLKNRYLALDYCLHWRKCIEDTSSSSFREESDSIELEKWKCCIEPEFDASILKNSSPIDVSYSLLVSLWSSSKVLVRSQVLNETEAERVEVLINMLLDQGDLYRALRLSAFFKSNNQDLATITSCLKVINGEITPSELAKFCATLTSTPKQLCTAMKFDVDLSDYEIIPSREQQQILMLLNKLSQTVHHGKNLVDKIFLCYRLSVNLDSTFKDIASERDYLDLLARSSSTECLNKLNIISDVIALADLNDSELAKLLKDKIVCAVSEFYASGLLVPITLWGVSLDTEFHLIINLMDNPSLLGLELLNASAGLPCNEAVEILIRSHDCYTACCNVEGIGHVLRSARILAYKALQEEQWQYLVRLLVGIGRYTDMSYGFQMLKDNHQFEHLLKKGLQKTPGLHVAISEFLQRHCPEDRELWKMVAAHYGLHAKHASLWQEEADEILANLPITDNVLKDSNKVRQALNTAMDNYSHAAQLFLEAGKLNRALKVSYQAQIIALQISLLGGPLVLRIQSHSQLQNLVNESLSVAQAMIISRAYELEPDWVVALHERWVLKGDKSFFADMKASGKLSPQLLSLYSYKYDLEQLPNNKAKERMKQLAVPSGQQSSSYAKDMKRKP</sequence>
<gene>
    <name evidence="3" type="ORF">PYX00_000750</name>
</gene>
<accession>A0AAW2IAE8</accession>
<evidence type="ECO:0000259" key="2">
    <source>
        <dbReference type="Pfam" id="PF14649"/>
    </source>
</evidence>
<reference evidence="3" key="1">
    <citation type="journal article" date="2024" name="Gigascience">
        <title>Chromosome-level genome of the poultry shaft louse Menopon gallinae provides insight into the host-switching and adaptive evolution of parasitic lice.</title>
        <authorList>
            <person name="Xu Y."/>
            <person name="Ma L."/>
            <person name="Liu S."/>
            <person name="Liang Y."/>
            <person name="Liu Q."/>
            <person name="He Z."/>
            <person name="Tian L."/>
            <person name="Duan Y."/>
            <person name="Cai W."/>
            <person name="Li H."/>
            <person name="Song F."/>
        </authorList>
    </citation>
    <scope>NUCLEOTIDE SEQUENCE</scope>
    <source>
        <strain evidence="3">Cailab_2023a</strain>
    </source>
</reference>
<dbReference type="EMBL" id="JARGDH010000001">
    <property type="protein sequence ID" value="KAL0279136.1"/>
    <property type="molecule type" value="Genomic_DNA"/>
</dbReference>
<dbReference type="EMBL" id="JARGDH010000001">
    <property type="protein sequence ID" value="KAL0279135.1"/>
    <property type="molecule type" value="Genomic_DNA"/>
</dbReference>
<evidence type="ECO:0000256" key="1">
    <source>
        <dbReference type="SAM" id="MobiDB-lite"/>
    </source>
</evidence>
<organism evidence="3">
    <name type="scientific">Menopon gallinae</name>
    <name type="common">poultry shaft louse</name>
    <dbReference type="NCBI Taxonomy" id="328185"/>
    <lineage>
        <taxon>Eukaryota</taxon>
        <taxon>Metazoa</taxon>
        <taxon>Ecdysozoa</taxon>
        <taxon>Arthropoda</taxon>
        <taxon>Hexapoda</taxon>
        <taxon>Insecta</taxon>
        <taxon>Pterygota</taxon>
        <taxon>Neoptera</taxon>
        <taxon>Paraneoptera</taxon>
        <taxon>Psocodea</taxon>
        <taxon>Troctomorpha</taxon>
        <taxon>Phthiraptera</taxon>
        <taxon>Amblycera</taxon>
        <taxon>Menoponidae</taxon>
        <taxon>Menopon</taxon>
    </lineage>
</organism>
<dbReference type="PANTHER" id="PTHR13650">
    <property type="entry name" value="SPATACSIN"/>
    <property type="match status" value="1"/>
</dbReference>
<feature type="domain" description="Spatacsin C-terminal" evidence="2">
    <location>
        <begin position="762"/>
        <end position="1028"/>
    </location>
</feature>
<dbReference type="PANTHER" id="PTHR13650:SF0">
    <property type="entry name" value="SPATACSIN"/>
    <property type="match status" value="1"/>
</dbReference>
<feature type="region of interest" description="Disordered" evidence="1">
    <location>
        <begin position="1039"/>
        <end position="1064"/>
    </location>
</feature>
<comment type="caution">
    <text evidence="3">The sequence shown here is derived from an EMBL/GenBank/DDBJ whole genome shotgun (WGS) entry which is preliminary data.</text>
</comment>
<proteinExistence type="predicted"/>
<dbReference type="GO" id="GO:0045202">
    <property type="term" value="C:synapse"/>
    <property type="evidence" value="ECO:0007669"/>
    <property type="project" value="TreeGrafter"/>
</dbReference>
<dbReference type="AlphaFoldDB" id="A0AAW2IAE8"/>